<dbReference type="EMBL" id="CVRQ01000019">
    <property type="protein sequence ID" value="CRL37553.1"/>
    <property type="molecule type" value="Genomic_DNA"/>
</dbReference>
<gene>
    <name evidence="1" type="ORF">T1815_16101</name>
</gene>
<accession>A0A0M6WN29</accession>
<evidence type="ECO:0000313" key="2">
    <source>
        <dbReference type="Proteomes" id="UP000049472"/>
    </source>
</evidence>
<dbReference type="Proteomes" id="UP000049472">
    <property type="component" value="Unassembled WGS sequence"/>
</dbReference>
<keyword evidence="2" id="KW-1185">Reference proteome</keyword>
<evidence type="ECO:0000313" key="1">
    <source>
        <dbReference type="EMBL" id="CRL37553.1"/>
    </source>
</evidence>
<dbReference type="AlphaFoldDB" id="A0A0M6WN29"/>
<reference evidence="2" key="1">
    <citation type="submission" date="2015-05" db="EMBL/GenBank/DDBJ databases">
        <authorList>
            <consortium name="Pathogen Informatics"/>
        </authorList>
    </citation>
    <scope>NUCLEOTIDE SEQUENCE [LARGE SCALE GENOMIC DNA]</scope>
    <source>
        <strain evidence="2">T1-815</strain>
    </source>
</reference>
<proteinExistence type="predicted"/>
<organism evidence="1 2">
    <name type="scientific">Agathobacter rectalis</name>
    <dbReference type="NCBI Taxonomy" id="39491"/>
    <lineage>
        <taxon>Bacteria</taxon>
        <taxon>Bacillati</taxon>
        <taxon>Bacillota</taxon>
        <taxon>Clostridia</taxon>
        <taxon>Lachnospirales</taxon>
        <taxon>Lachnospiraceae</taxon>
        <taxon>Agathobacter</taxon>
    </lineage>
</organism>
<protein>
    <submittedName>
        <fullName evidence="1">Uncharacterized protein</fullName>
    </submittedName>
</protein>
<name>A0A0M6WN29_9FIRM</name>
<sequence length="29" mass="3477">MRNKMNMKNKTHKCVPRNSQINLSAQKFE</sequence>